<keyword evidence="2" id="KW-0472">Membrane</keyword>
<name>A0A6J5Z543_9ZZZZ</name>
<feature type="transmembrane region" description="Helical" evidence="2">
    <location>
        <begin position="6"/>
        <end position="28"/>
    </location>
</feature>
<feature type="region of interest" description="Disordered" evidence="1">
    <location>
        <begin position="33"/>
        <end position="87"/>
    </location>
</feature>
<evidence type="ECO:0000256" key="1">
    <source>
        <dbReference type="SAM" id="MobiDB-lite"/>
    </source>
</evidence>
<reference evidence="3" key="1">
    <citation type="submission" date="2020-05" db="EMBL/GenBank/DDBJ databases">
        <authorList>
            <person name="Chiriac C."/>
            <person name="Salcher M."/>
            <person name="Ghai R."/>
            <person name="Kavagutti S V."/>
        </authorList>
    </citation>
    <scope>NUCLEOTIDE SEQUENCE</scope>
</reference>
<proteinExistence type="predicted"/>
<accession>A0A6J5Z543</accession>
<feature type="compositionally biased region" description="Pro residues" evidence="1">
    <location>
        <begin position="49"/>
        <end position="58"/>
    </location>
</feature>
<evidence type="ECO:0000313" key="3">
    <source>
        <dbReference type="EMBL" id="CAB4337741.1"/>
    </source>
</evidence>
<evidence type="ECO:0000256" key="2">
    <source>
        <dbReference type="SAM" id="Phobius"/>
    </source>
</evidence>
<gene>
    <name evidence="3" type="ORF">UFOPK3547_00313</name>
</gene>
<keyword evidence="2" id="KW-0812">Transmembrane</keyword>
<protein>
    <submittedName>
        <fullName evidence="3">Unannotated protein</fullName>
    </submittedName>
</protein>
<keyword evidence="2" id="KW-1133">Transmembrane helix</keyword>
<sequence>MNGWIFFFLMVVLKVPIAALFGIVWWAVHQNPDNAEQAGGDGGTLKPNTPHPRGPLPRPSRRGPHGEPAATAPARMRITGSRQHDRA</sequence>
<dbReference type="AlphaFoldDB" id="A0A6J5Z543"/>
<dbReference type="EMBL" id="CAESAN010000016">
    <property type="protein sequence ID" value="CAB4337741.1"/>
    <property type="molecule type" value="Genomic_DNA"/>
</dbReference>
<organism evidence="3">
    <name type="scientific">freshwater metagenome</name>
    <dbReference type="NCBI Taxonomy" id="449393"/>
    <lineage>
        <taxon>unclassified sequences</taxon>
        <taxon>metagenomes</taxon>
        <taxon>ecological metagenomes</taxon>
    </lineage>
</organism>